<dbReference type="InterPro" id="IPR023168">
    <property type="entry name" value="GatB_Yqey_C_2"/>
</dbReference>
<dbReference type="PANTHER" id="PTHR28055:SF1">
    <property type="entry name" value="ALTERED INHERITANCE OF MITOCHONDRIA PROTEIN 41, MITOCHONDRIAL"/>
    <property type="match status" value="1"/>
</dbReference>
<keyword evidence="2" id="KW-1185">Reference proteome</keyword>
<dbReference type="EMBL" id="JBHUMB010000014">
    <property type="protein sequence ID" value="MFD2743919.1"/>
    <property type="molecule type" value="Genomic_DNA"/>
</dbReference>
<organism evidence="1 2">
    <name type="scientific">Sphingobacterium populi</name>
    <dbReference type="NCBI Taxonomy" id="1812824"/>
    <lineage>
        <taxon>Bacteria</taxon>
        <taxon>Pseudomonadati</taxon>
        <taxon>Bacteroidota</taxon>
        <taxon>Sphingobacteriia</taxon>
        <taxon>Sphingobacteriales</taxon>
        <taxon>Sphingobacteriaceae</taxon>
        <taxon>Sphingobacterium</taxon>
    </lineage>
</organism>
<reference evidence="2" key="1">
    <citation type="journal article" date="2019" name="Int. J. Syst. Evol. Microbiol.">
        <title>The Global Catalogue of Microorganisms (GCM) 10K type strain sequencing project: providing services to taxonomists for standard genome sequencing and annotation.</title>
        <authorList>
            <consortium name="The Broad Institute Genomics Platform"/>
            <consortium name="The Broad Institute Genome Sequencing Center for Infectious Disease"/>
            <person name="Wu L."/>
            <person name="Ma J."/>
        </authorList>
    </citation>
    <scope>NUCLEOTIDE SEQUENCE [LARGE SCALE GENOMIC DNA]</scope>
    <source>
        <strain evidence="2">KCTC 42247</strain>
    </source>
</reference>
<proteinExistence type="predicted"/>
<dbReference type="InterPro" id="IPR019004">
    <property type="entry name" value="YqeY/Aim41"/>
</dbReference>
<evidence type="ECO:0000313" key="1">
    <source>
        <dbReference type="EMBL" id="MFD2743919.1"/>
    </source>
</evidence>
<name>A0ABW5UGM5_9SPHI</name>
<dbReference type="Proteomes" id="UP001597418">
    <property type="component" value="Unassembled WGS sequence"/>
</dbReference>
<gene>
    <name evidence="1" type="ORF">ACFSQ6_10985</name>
</gene>
<dbReference type="SUPFAM" id="SSF89095">
    <property type="entry name" value="GatB/YqeY motif"/>
    <property type="match status" value="1"/>
</dbReference>
<dbReference type="Gene3D" id="1.10.10.410">
    <property type="match status" value="1"/>
</dbReference>
<dbReference type="Gene3D" id="1.10.1510.10">
    <property type="entry name" value="Uncharacterised protein YqeY/AIM41 PF09424, N-terminal domain"/>
    <property type="match status" value="1"/>
</dbReference>
<dbReference type="PANTHER" id="PTHR28055">
    <property type="entry name" value="ALTERED INHERITANCE OF MITOCHONDRIA PROTEIN 41, MITOCHONDRIAL"/>
    <property type="match status" value="1"/>
</dbReference>
<dbReference type="RefSeq" id="WP_066750337.1">
    <property type="nucleotide sequence ID" value="NZ_JBHUMB010000014.1"/>
</dbReference>
<accession>A0ABW5UGM5</accession>
<dbReference type="InterPro" id="IPR042184">
    <property type="entry name" value="YqeY/Aim41_N"/>
</dbReference>
<dbReference type="Pfam" id="PF09424">
    <property type="entry name" value="YqeY"/>
    <property type="match status" value="1"/>
</dbReference>
<sequence length="149" mass="16555">MSLEQTINQDIKAAMIAKDTIKLRGLRAIKSAILLAKTEKTHVEDISEDTEIKVLQKLVKQRKESAEIYKTQNRDDLYQIEVEEQQVIEAYLPKQLDRSEIEAIVKEIVAESGASSMKDMGKVMGLANQRLAGKADGSTISQVVKALLG</sequence>
<dbReference type="InterPro" id="IPR003789">
    <property type="entry name" value="Asn/Gln_tRNA_amidoTrase-B-like"/>
</dbReference>
<comment type="caution">
    <text evidence="1">The sequence shown here is derived from an EMBL/GenBank/DDBJ whole genome shotgun (WGS) entry which is preliminary data.</text>
</comment>
<evidence type="ECO:0000313" key="2">
    <source>
        <dbReference type="Proteomes" id="UP001597418"/>
    </source>
</evidence>
<protein>
    <submittedName>
        <fullName evidence="1">GatB/YqeY domain-containing protein</fullName>
    </submittedName>
</protein>